<reference evidence="8 9" key="1">
    <citation type="submission" date="2017-07" db="EMBL/GenBank/DDBJ databases">
        <title>Draft whole genome sequences of clinical Proprionibacteriaceae strains.</title>
        <authorList>
            <person name="Bernier A.-M."/>
            <person name="Bernard K."/>
            <person name="Domingo M.-C."/>
        </authorList>
    </citation>
    <scope>NUCLEOTIDE SEQUENCE [LARGE SCALE GENOMIC DNA]</scope>
    <source>
        <strain evidence="8 9">NML 150081</strain>
    </source>
</reference>
<evidence type="ECO:0000256" key="3">
    <source>
        <dbReference type="ARBA" id="ARBA00022989"/>
    </source>
</evidence>
<keyword evidence="9" id="KW-1185">Reference proteome</keyword>
<dbReference type="RefSeq" id="WP_094452255.1">
    <property type="nucleotide sequence ID" value="NZ_NMVJ01000001.1"/>
</dbReference>
<feature type="transmembrane region" description="Helical" evidence="7">
    <location>
        <begin position="96"/>
        <end position="113"/>
    </location>
</feature>
<protein>
    <submittedName>
        <fullName evidence="8">Hemolysin</fullName>
    </submittedName>
</protein>
<feature type="transmembrane region" description="Helical" evidence="7">
    <location>
        <begin position="146"/>
        <end position="166"/>
    </location>
</feature>
<keyword evidence="5" id="KW-0862">Zinc</keyword>
<sequence length="229" mass="24685">MTHTDAQPTSGPSSHTNAVAPVTKPRMRGWLHLVACPILVIAAGILLFFARDTGTRIAVVVYLLGALMLFGVSATYHRGTWSPKALNVLRRWDHSNIFVFIAGTYTPLAVGLLEGTSRTVLLVLVWSVGLLGLASRMIWLGAPRKLYTVLYVAMGWIAIGWIVPFYQAGGPLAVALIIVGGLIYSLGAVAYAFKRPNPWPGTFGFHEVFHLCTVIAAACHFAAITMAVV</sequence>
<feature type="transmembrane region" description="Helical" evidence="7">
    <location>
        <begin position="173"/>
        <end position="193"/>
    </location>
</feature>
<comment type="subcellular location">
    <subcellularLocation>
        <location evidence="1">Membrane</location>
        <topology evidence="1">Multi-pass membrane protein</topology>
    </subcellularLocation>
</comment>
<dbReference type="OrthoDB" id="9813689at2"/>
<dbReference type="Proteomes" id="UP000216300">
    <property type="component" value="Unassembled WGS sequence"/>
</dbReference>
<evidence type="ECO:0000313" key="8">
    <source>
        <dbReference type="EMBL" id="OYN92271.1"/>
    </source>
</evidence>
<gene>
    <name evidence="8" type="ORF">CGZ91_01820</name>
</gene>
<evidence type="ECO:0000256" key="5">
    <source>
        <dbReference type="PIRSR" id="PIRSR604254-1"/>
    </source>
</evidence>
<keyword evidence="5" id="KW-0479">Metal-binding</keyword>
<accession>A0A255EMR5</accession>
<feature type="transmembrane region" description="Helical" evidence="7">
    <location>
        <begin position="120"/>
        <end position="140"/>
    </location>
</feature>
<feature type="transmembrane region" description="Helical" evidence="7">
    <location>
        <begin position="208"/>
        <end position="228"/>
    </location>
</feature>
<dbReference type="GO" id="GO:0016020">
    <property type="term" value="C:membrane"/>
    <property type="evidence" value="ECO:0007669"/>
    <property type="project" value="UniProtKB-SubCell"/>
</dbReference>
<feature type="binding site" evidence="5">
    <location>
        <position position="206"/>
    </location>
    <ligand>
        <name>Zn(2+)</name>
        <dbReference type="ChEBI" id="CHEBI:29105"/>
    </ligand>
</feature>
<proteinExistence type="predicted"/>
<evidence type="ECO:0000256" key="1">
    <source>
        <dbReference type="ARBA" id="ARBA00004141"/>
    </source>
</evidence>
<name>A0A255EMR5_9ACTN</name>
<feature type="region of interest" description="Disordered" evidence="6">
    <location>
        <begin position="1"/>
        <end position="20"/>
    </location>
</feature>
<evidence type="ECO:0000256" key="2">
    <source>
        <dbReference type="ARBA" id="ARBA00022692"/>
    </source>
</evidence>
<organism evidence="8 9">
    <name type="scientific">Parenemella sanctibonifatiensis</name>
    <dbReference type="NCBI Taxonomy" id="2016505"/>
    <lineage>
        <taxon>Bacteria</taxon>
        <taxon>Bacillati</taxon>
        <taxon>Actinomycetota</taxon>
        <taxon>Actinomycetes</taxon>
        <taxon>Propionibacteriales</taxon>
        <taxon>Propionibacteriaceae</taxon>
        <taxon>Parenemella</taxon>
    </lineage>
</organism>
<feature type="binding site" evidence="5">
    <location>
        <position position="77"/>
    </location>
    <ligand>
        <name>Zn(2+)</name>
        <dbReference type="ChEBI" id="CHEBI:29105"/>
    </ligand>
</feature>
<evidence type="ECO:0000256" key="6">
    <source>
        <dbReference type="SAM" id="MobiDB-lite"/>
    </source>
</evidence>
<dbReference type="PANTHER" id="PTHR20855:SF3">
    <property type="entry name" value="LD03007P"/>
    <property type="match status" value="1"/>
</dbReference>
<feature type="transmembrane region" description="Helical" evidence="7">
    <location>
        <begin position="57"/>
        <end position="76"/>
    </location>
</feature>
<feature type="compositionally biased region" description="Polar residues" evidence="6">
    <location>
        <begin position="1"/>
        <end position="17"/>
    </location>
</feature>
<dbReference type="GO" id="GO:0046872">
    <property type="term" value="F:metal ion binding"/>
    <property type="evidence" value="ECO:0007669"/>
    <property type="project" value="UniProtKB-KW"/>
</dbReference>
<keyword evidence="3 7" id="KW-1133">Transmembrane helix</keyword>
<dbReference type="EMBL" id="NMVJ01000001">
    <property type="protein sequence ID" value="OYN92271.1"/>
    <property type="molecule type" value="Genomic_DNA"/>
</dbReference>
<feature type="transmembrane region" description="Helical" evidence="7">
    <location>
        <begin position="30"/>
        <end position="50"/>
    </location>
</feature>
<dbReference type="InterPro" id="IPR004254">
    <property type="entry name" value="AdipoR/HlyIII-related"/>
</dbReference>
<comment type="caution">
    <text evidence="8">The sequence shown here is derived from an EMBL/GenBank/DDBJ whole genome shotgun (WGS) entry which is preliminary data.</text>
</comment>
<evidence type="ECO:0000256" key="7">
    <source>
        <dbReference type="SAM" id="Phobius"/>
    </source>
</evidence>
<keyword evidence="2 7" id="KW-0812">Transmembrane</keyword>
<keyword evidence="4 7" id="KW-0472">Membrane</keyword>
<dbReference type="PANTHER" id="PTHR20855">
    <property type="entry name" value="ADIPOR/PROGESTIN RECEPTOR-RELATED"/>
    <property type="match status" value="1"/>
</dbReference>
<evidence type="ECO:0000256" key="4">
    <source>
        <dbReference type="ARBA" id="ARBA00023136"/>
    </source>
</evidence>
<feature type="binding site" evidence="5">
    <location>
        <position position="210"/>
    </location>
    <ligand>
        <name>Zn(2+)</name>
        <dbReference type="ChEBI" id="CHEBI:29105"/>
    </ligand>
</feature>
<dbReference type="AlphaFoldDB" id="A0A255EMR5"/>
<evidence type="ECO:0000313" key="9">
    <source>
        <dbReference type="Proteomes" id="UP000216300"/>
    </source>
</evidence>
<dbReference type="Pfam" id="PF03006">
    <property type="entry name" value="HlyIII"/>
    <property type="match status" value="1"/>
</dbReference>